<proteinExistence type="predicted"/>
<evidence type="ECO:0000256" key="1">
    <source>
        <dbReference type="SAM" id="MobiDB-lite"/>
    </source>
</evidence>
<feature type="region of interest" description="Disordered" evidence="1">
    <location>
        <begin position="104"/>
        <end position="127"/>
    </location>
</feature>
<organism evidence="2">
    <name type="scientific">uncultured Propionibacteriaceae bacterium</name>
    <dbReference type="NCBI Taxonomy" id="257457"/>
    <lineage>
        <taxon>Bacteria</taxon>
        <taxon>Bacillati</taxon>
        <taxon>Actinomycetota</taxon>
        <taxon>Actinomycetes</taxon>
        <taxon>Propionibacteriales</taxon>
        <taxon>Propionibacteriaceae</taxon>
        <taxon>environmental samples</taxon>
    </lineage>
</organism>
<sequence>MMVVPENEEAAVQFRVTVGLGQDSVDAAVLENRAAVLQQRVGGQGEGAGSVVVVDLVKAAVQLVVVVQAEDALAAAQRALQDAGRGLEEAELSAPGSIVTVEAEAIPAPAQDHPLRPHPAQGGAGQG</sequence>
<dbReference type="AlphaFoldDB" id="A0A6J4NIL8"/>
<accession>A0A6J4NIL8</accession>
<evidence type="ECO:0000313" key="2">
    <source>
        <dbReference type="EMBL" id="CAA9389215.1"/>
    </source>
</evidence>
<name>A0A6J4NIL8_9ACTN</name>
<reference evidence="2" key="1">
    <citation type="submission" date="2020-02" db="EMBL/GenBank/DDBJ databases">
        <authorList>
            <person name="Meier V. D."/>
        </authorList>
    </citation>
    <scope>NUCLEOTIDE SEQUENCE</scope>
    <source>
        <strain evidence="2">AVDCRST_MAG75</strain>
    </source>
</reference>
<dbReference type="EMBL" id="CADCUO010000082">
    <property type="protein sequence ID" value="CAA9389215.1"/>
    <property type="molecule type" value="Genomic_DNA"/>
</dbReference>
<gene>
    <name evidence="2" type="ORF">AVDCRST_MAG75-1473</name>
</gene>
<protein>
    <submittedName>
        <fullName evidence="2">Uncharacterized protein</fullName>
    </submittedName>
</protein>